<dbReference type="InterPro" id="IPR053842">
    <property type="entry name" value="NikA-like"/>
</dbReference>
<keyword evidence="3" id="KW-1185">Reference proteome</keyword>
<feature type="compositionally biased region" description="Basic residues" evidence="1">
    <location>
        <begin position="21"/>
        <end position="33"/>
    </location>
</feature>
<evidence type="ECO:0008006" key="4">
    <source>
        <dbReference type="Google" id="ProtNLM"/>
    </source>
</evidence>
<proteinExistence type="predicted"/>
<dbReference type="EMBL" id="FOQY01000046">
    <property type="protein sequence ID" value="SFK99736.1"/>
    <property type="molecule type" value="Genomic_DNA"/>
</dbReference>
<gene>
    <name evidence="2" type="ORF">SAMN05216275_1469</name>
</gene>
<feature type="region of interest" description="Disordered" evidence="1">
    <location>
        <begin position="1"/>
        <end position="36"/>
    </location>
</feature>
<feature type="region of interest" description="Disordered" evidence="1">
    <location>
        <begin position="142"/>
        <end position="175"/>
    </location>
</feature>
<organism evidence="2 3">
    <name type="scientific">Streptosporangium canum</name>
    <dbReference type="NCBI Taxonomy" id="324952"/>
    <lineage>
        <taxon>Bacteria</taxon>
        <taxon>Bacillati</taxon>
        <taxon>Actinomycetota</taxon>
        <taxon>Actinomycetes</taxon>
        <taxon>Streptosporangiales</taxon>
        <taxon>Streptosporangiaceae</taxon>
        <taxon>Streptosporangium</taxon>
    </lineage>
</organism>
<evidence type="ECO:0000256" key="1">
    <source>
        <dbReference type="SAM" id="MobiDB-lite"/>
    </source>
</evidence>
<dbReference type="AlphaFoldDB" id="A0A1I4E5V0"/>
<evidence type="ECO:0000313" key="2">
    <source>
        <dbReference type="EMBL" id="SFK99736.1"/>
    </source>
</evidence>
<evidence type="ECO:0000313" key="3">
    <source>
        <dbReference type="Proteomes" id="UP000199111"/>
    </source>
</evidence>
<sequence length="175" mass="18042">MAAEAQDDRGQGEGRSPVRQQRQRGGRPHKHSIRMSDAEQAVIEARAGQAGVSVPRFLVEAGLAGDAATASQLRANAAELLAARRLVAAAGVTLNQLAEVASATGAVPASLEATMAATLRLLERLDAAAAVYGEFGLPFGRRAADSSQDSGDPGLDVDVDVDVDVDQDQGGGWGR</sequence>
<accession>A0A1I4E5V0</accession>
<feature type="compositionally biased region" description="Basic and acidic residues" evidence="1">
    <location>
        <begin position="1"/>
        <end position="12"/>
    </location>
</feature>
<name>A0A1I4E5V0_9ACTN</name>
<reference evidence="3" key="1">
    <citation type="submission" date="2016-10" db="EMBL/GenBank/DDBJ databases">
        <authorList>
            <person name="Varghese N."/>
            <person name="Submissions S."/>
        </authorList>
    </citation>
    <scope>NUCLEOTIDE SEQUENCE [LARGE SCALE GENOMIC DNA]</scope>
    <source>
        <strain evidence="3">CGMCC 4.2126</strain>
    </source>
</reference>
<protein>
    <recommendedName>
        <fullName evidence="4">Mobilisation protein (MobC)</fullName>
    </recommendedName>
</protein>
<dbReference type="Pfam" id="PF21983">
    <property type="entry name" value="NikA-like"/>
    <property type="match status" value="1"/>
</dbReference>
<feature type="compositionally biased region" description="Acidic residues" evidence="1">
    <location>
        <begin position="155"/>
        <end position="167"/>
    </location>
</feature>
<dbReference type="Proteomes" id="UP000199111">
    <property type="component" value="Unassembled WGS sequence"/>
</dbReference>